<dbReference type="SUPFAM" id="SSF81383">
    <property type="entry name" value="F-box domain"/>
    <property type="match status" value="1"/>
</dbReference>
<dbReference type="InterPro" id="IPR040267">
    <property type="entry name" value="EID1-like"/>
</dbReference>
<evidence type="ECO:0000256" key="1">
    <source>
        <dbReference type="SAM" id="Phobius"/>
    </source>
</evidence>
<evidence type="ECO:0000313" key="4">
    <source>
        <dbReference type="Proteomes" id="UP001237642"/>
    </source>
</evidence>
<keyword evidence="1" id="KW-0812">Transmembrane</keyword>
<reference evidence="3" key="2">
    <citation type="submission" date="2023-05" db="EMBL/GenBank/DDBJ databases">
        <authorList>
            <person name="Schelkunov M.I."/>
        </authorList>
    </citation>
    <scope>NUCLEOTIDE SEQUENCE</scope>
    <source>
        <strain evidence="3">Hsosn_3</strain>
        <tissue evidence="3">Leaf</tissue>
    </source>
</reference>
<feature type="domain" description="F-box" evidence="2">
    <location>
        <begin position="7"/>
        <end position="46"/>
    </location>
</feature>
<feature type="transmembrane region" description="Helical" evidence="1">
    <location>
        <begin position="246"/>
        <end position="269"/>
    </location>
</feature>
<dbReference type="Pfam" id="PF00646">
    <property type="entry name" value="F-box"/>
    <property type="match status" value="1"/>
</dbReference>
<accession>A0AAD8LZH0</accession>
<dbReference type="EMBL" id="JAUIZM010000011">
    <property type="protein sequence ID" value="KAK1354153.1"/>
    <property type="molecule type" value="Genomic_DNA"/>
</dbReference>
<name>A0AAD8LZH0_9APIA</name>
<keyword evidence="4" id="KW-1185">Reference proteome</keyword>
<gene>
    <name evidence="3" type="ORF">POM88_047409</name>
</gene>
<dbReference type="InterPro" id="IPR001810">
    <property type="entry name" value="F-box_dom"/>
</dbReference>
<dbReference type="Proteomes" id="UP001237642">
    <property type="component" value="Unassembled WGS sequence"/>
</dbReference>
<dbReference type="AlphaFoldDB" id="A0AAD8LZH0"/>
<reference evidence="3" key="1">
    <citation type="submission" date="2023-02" db="EMBL/GenBank/DDBJ databases">
        <title>Genome of toxic invasive species Heracleum sosnowskyi carries increased number of genes despite the absence of recent whole-genome duplications.</title>
        <authorList>
            <person name="Schelkunov M."/>
            <person name="Shtratnikova V."/>
            <person name="Makarenko M."/>
            <person name="Klepikova A."/>
            <person name="Omelchenko D."/>
            <person name="Novikova G."/>
            <person name="Obukhova E."/>
            <person name="Bogdanov V."/>
            <person name="Penin A."/>
            <person name="Logacheva M."/>
        </authorList>
    </citation>
    <scope>NUCLEOTIDE SEQUENCE</scope>
    <source>
        <strain evidence="3">Hsosn_3</strain>
        <tissue evidence="3">Leaf</tissue>
    </source>
</reference>
<comment type="caution">
    <text evidence="3">The sequence shown here is derived from an EMBL/GenBank/DDBJ whole genome shotgun (WGS) entry which is preliminary data.</text>
</comment>
<evidence type="ECO:0000259" key="2">
    <source>
        <dbReference type="Pfam" id="PF00646"/>
    </source>
</evidence>
<organism evidence="3 4">
    <name type="scientific">Heracleum sosnowskyi</name>
    <dbReference type="NCBI Taxonomy" id="360622"/>
    <lineage>
        <taxon>Eukaryota</taxon>
        <taxon>Viridiplantae</taxon>
        <taxon>Streptophyta</taxon>
        <taxon>Embryophyta</taxon>
        <taxon>Tracheophyta</taxon>
        <taxon>Spermatophyta</taxon>
        <taxon>Magnoliopsida</taxon>
        <taxon>eudicotyledons</taxon>
        <taxon>Gunneridae</taxon>
        <taxon>Pentapetalae</taxon>
        <taxon>asterids</taxon>
        <taxon>campanulids</taxon>
        <taxon>Apiales</taxon>
        <taxon>Apiaceae</taxon>
        <taxon>Apioideae</taxon>
        <taxon>apioid superclade</taxon>
        <taxon>Tordylieae</taxon>
        <taxon>Tordyliinae</taxon>
        <taxon>Heracleum</taxon>
    </lineage>
</organism>
<evidence type="ECO:0000313" key="3">
    <source>
        <dbReference type="EMBL" id="KAK1354153.1"/>
    </source>
</evidence>
<keyword evidence="1" id="KW-0472">Membrane</keyword>
<keyword evidence="1" id="KW-1133">Transmembrane helix</keyword>
<dbReference type="PANTHER" id="PTHR31348">
    <property type="entry name" value="EID1-LIKE F-BOX PROTEIN 2-RELATED"/>
    <property type="match status" value="1"/>
</dbReference>
<dbReference type="PANTHER" id="PTHR31348:SF4">
    <property type="entry name" value="PHYTOCHROME A-ASSOCIATED F-BOX PROTEIN"/>
    <property type="match status" value="1"/>
</dbReference>
<protein>
    <recommendedName>
        <fullName evidence="2">F-box domain-containing protein</fullName>
    </recommendedName>
</protein>
<proteinExistence type="predicted"/>
<sequence>MATLDVFSRLDDNLLIEIIIHLSVNYWGALACVSKKFCSVLHDSCYKLKCTQKNPELVSDLLSDGVLASPPGGWPALFKLLFCCPGLVRVGVRADLRPTNVDGDDYYYYRRLLGPHFSWWEAELSRKQGNVFLRDRFSNNCLYLSRWCGCTHIEEKYKYMLFRGIFIDFKNTLVWQTVNDGYRYRVDLNCAFCDSKRTWDLYSSSCLIRVFGIKDDEERFDRGFVCENGHVFGVWRDLRGEPLYRCFLMLVRIVLIDLLYPAITVYVYVIGLGMSENVAQDGDGAAGHGVVRFIGPPVP</sequence>
<dbReference type="InterPro" id="IPR036047">
    <property type="entry name" value="F-box-like_dom_sf"/>
</dbReference>